<evidence type="ECO:0000313" key="2">
    <source>
        <dbReference type="Proteomes" id="UP001169069"/>
    </source>
</evidence>
<dbReference type="EMBL" id="JAQIBD010000001">
    <property type="protein sequence ID" value="MDM5270711.1"/>
    <property type="molecule type" value="Genomic_DNA"/>
</dbReference>
<proteinExistence type="predicted"/>
<evidence type="ECO:0000313" key="1">
    <source>
        <dbReference type="EMBL" id="MDM5270711.1"/>
    </source>
</evidence>
<dbReference type="RefSeq" id="WP_289411987.1">
    <property type="nucleotide sequence ID" value="NZ_JAQIBD010000001.1"/>
</dbReference>
<name>A0ABT7QWK9_9BACT</name>
<accession>A0ABT7QWK9</accession>
<keyword evidence="2" id="KW-1185">Reference proteome</keyword>
<gene>
    <name evidence="1" type="ORF">PGH07_00795</name>
</gene>
<dbReference type="Proteomes" id="UP001169069">
    <property type="component" value="Unassembled WGS sequence"/>
</dbReference>
<reference evidence="1" key="1">
    <citation type="submission" date="2023-01" db="EMBL/GenBank/DDBJ databases">
        <title>Sulfurovum sp. zt1-1 genome assembly.</title>
        <authorList>
            <person name="Wang J."/>
        </authorList>
    </citation>
    <scope>NUCLEOTIDE SEQUENCE</scope>
    <source>
        <strain evidence="1">Zt1-1</strain>
    </source>
</reference>
<protein>
    <recommendedName>
        <fullName evidence="3">MAE-28990/MAE-18760-like HEPN domain-containing protein</fullName>
    </recommendedName>
</protein>
<sequence>MPVDATQAREIISGLKWYFQAKNLALKNALSIRTPLSVDQQNDIRTYYSLYLANLLSATEMLLEKEYPLSQDFKQEIEAALSFPEYSDGENNYSYLRELRNAVIHRGFDISSSAHTIDDVPLMIAPQTIVNRSGKKSYSAFGFYLLEMISKCESVIGHLIEQHLQSKGLLKPLPTHEQMVAETKVHLSSAVGIPEWVKNMGSSHLENIDHEKMQLEQIKSFVAVLHENPLGS</sequence>
<comment type="caution">
    <text evidence="1">The sequence shown here is derived from an EMBL/GenBank/DDBJ whole genome shotgun (WGS) entry which is preliminary data.</text>
</comment>
<evidence type="ECO:0008006" key="3">
    <source>
        <dbReference type="Google" id="ProtNLM"/>
    </source>
</evidence>
<organism evidence="1 2">
    <name type="scientific">Sulfurovum zhangzhouensis</name>
    <dbReference type="NCBI Taxonomy" id="3019067"/>
    <lineage>
        <taxon>Bacteria</taxon>
        <taxon>Pseudomonadati</taxon>
        <taxon>Campylobacterota</taxon>
        <taxon>Epsilonproteobacteria</taxon>
        <taxon>Campylobacterales</taxon>
        <taxon>Sulfurovaceae</taxon>
        <taxon>Sulfurovum</taxon>
    </lineage>
</organism>